<evidence type="ECO:0000256" key="1">
    <source>
        <dbReference type="SAM" id="MobiDB-lite"/>
    </source>
</evidence>
<proteinExistence type="predicted"/>
<gene>
    <name evidence="2" type="ORF">FIBSPDRAFT_891898</name>
</gene>
<dbReference type="Proteomes" id="UP000076532">
    <property type="component" value="Unassembled WGS sequence"/>
</dbReference>
<evidence type="ECO:0000313" key="2">
    <source>
        <dbReference type="EMBL" id="KZP20592.1"/>
    </source>
</evidence>
<dbReference type="AlphaFoldDB" id="A0A166J868"/>
<reference evidence="2 3" key="1">
    <citation type="journal article" date="2016" name="Mol. Biol. Evol.">
        <title>Comparative Genomics of Early-Diverging Mushroom-Forming Fungi Provides Insights into the Origins of Lignocellulose Decay Capabilities.</title>
        <authorList>
            <person name="Nagy L.G."/>
            <person name="Riley R."/>
            <person name="Tritt A."/>
            <person name="Adam C."/>
            <person name="Daum C."/>
            <person name="Floudas D."/>
            <person name="Sun H."/>
            <person name="Yadav J.S."/>
            <person name="Pangilinan J."/>
            <person name="Larsson K.H."/>
            <person name="Matsuura K."/>
            <person name="Barry K."/>
            <person name="Labutti K."/>
            <person name="Kuo R."/>
            <person name="Ohm R.A."/>
            <person name="Bhattacharya S.S."/>
            <person name="Shirouzu T."/>
            <person name="Yoshinaga Y."/>
            <person name="Martin F.M."/>
            <person name="Grigoriev I.V."/>
            <person name="Hibbett D.S."/>
        </authorList>
    </citation>
    <scope>NUCLEOTIDE SEQUENCE [LARGE SCALE GENOMIC DNA]</scope>
    <source>
        <strain evidence="2 3">CBS 109695</strain>
    </source>
</reference>
<dbReference type="STRING" id="436010.A0A166J868"/>
<protein>
    <submittedName>
        <fullName evidence="2">Uncharacterized protein</fullName>
    </submittedName>
</protein>
<feature type="compositionally biased region" description="Basic and acidic residues" evidence="1">
    <location>
        <begin position="67"/>
        <end position="78"/>
    </location>
</feature>
<accession>A0A166J868</accession>
<dbReference type="EMBL" id="KV417554">
    <property type="protein sequence ID" value="KZP20592.1"/>
    <property type="molecule type" value="Genomic_DNA"/>
</dbReference>
<organism evidence="2 3">
    <name type="scientific">Athelia psychrophila</name>
    <dbReference type="NCBI Taxonomy" id="1759441"/>
    <lineage>
        <taxon>Eukaryota</taxon>
        <taxon>Fungi</taxon>
        <taxon>Dikarya</taxon>
        <taxon>Basidiomycota</taxon>
        <taxon>Agaricomycotina</taxon>
        <taxon>Agaricomycetes</taxon>
        <taxon>Agaricomycetidae</taxon>
        <taxon>Atheliales</taxon>
        <taxon>Atheliaceae</taxon>
        <taxon>Athelia</taxon>
    </lineage>
</organism>
<keyword evidence="3" id="KW-1185">Reference proteome</keyword>
<sequence>MQTTFSQLYYPRLVPSEACLIHALNLSLAPVAQDEAVEVHKEETVVALDTPVYPAAPYGDAEAEPTGEAKEPQMMSKDEAREDGAVKWSIYNTYLRASAISTVLIAVTQLLGVGEKLCIAFQPPPPPALPPPV</sequence>
<feature type="region of interest" description="Disordered" evidence="1">
    <location>
        <begin position="57"/>
        <end position="78"/>
    </location>
</feature>
<evidence type="ECO:0000313" key="3">
    <source>
        <dbReference type="Proteomes" id="UP000076532"/>
    </source>
</evidence>
<name>A0A166J868_9AGAM</name>